<dbReference type="OrthoDB" id="276580at2"/>
<evidence type="ECO:0000313" key="3">
    <source>
        <dbReference type="Proteomes" id="UP000016860"/>
    </source>
</evidence>
<evidence type="ECO:0000259" key="1">
    <source>
        <dbReference type="SMART" id="SM00873"/>
    </source>
</evidence>
<protein>
    <recommendedName>
        <fullName evidence="1">B3/B4 tRNA-binding domain-containing protein</fullName>
    </recommendedName>
</protein>
<gene>
    <name evidence="2" type="ORF">L323_19545</name>
</gene>
<dbReference type="GO" id="GO:0004826">
    <property type="term" value="F:phenylalanine-tRNA ligase activity"/>
    <property type="evidence" value="ECO:0007669"/>
    <property type="project" value="InterPro"/>
</dbReference>
<organism evidence="2 3">
    <name type="scientific">Ruminiclostridium papyrosolvens C7</name>
    <dbReference type="NCBI Taxonomy" id="1330534"/>
    <lineage>
        <taxon>Bacteria</taxon>
        <taxon>Bacillati</taxon>
        <taxon>Bacillota</taxon>
        <taxon>Clostridia</taxon>
        <taxon>Eubacteriales</taxon>
        <taxon>Oscillospiraceae</taxon>
        <taxon>Ruminiclostridium</taxon>
    </lineage>
</organism>
<dbReference type="EMBL" id="ATAY01000098">
    <property type="protein sequence ID" value="EPR07721.1"/>
    <property type="molecule type" value="Genomic_DNA"/>
</dbReference>
<evidence type="ECO:0000313" key="2">
    <source>
        <dbReference type="EMBL" id="EPR07721.1"/>
    </source>
</evidence>
<dbReference type="PATRIC" id="fig|1330534.3.peg.3878"/>
<sequence length="238" mass="27505">MEIKVDKRIVDQFDNVQIGVLVVKGLTNDYKNNYDEIDGLLKAAEKSVNDHFKDKEITEDETIIRWRGIYSQFGAKPSKFRCSIESLCRMVTSEKNDYQIRRINPLVDIYNYISLKHRIPVGGDDTDKVEGYIWLTVADGTEEFSVLNSGEKEFACEKEVIYRDEKEVLCRRWNWRESNKTKLDDTTRNVCLFVEGVSVYSEEDMRGILGEMAELVRKYCGGEASISVLNSNNLKLEI</sequence>
<dbReference type="AlphaFoldDB" id="U4QWP6"/>
<dbReference type="RefSeq" id="WP_020817261.1">
    <property type="nucleotide sequence ID" value="NZ_ATAY01000098.1"/>
</dbReference>
<name>U4QWP6_9FIRM</name>
<dbReference type="SUPFAM" id="SSF56037">
    <property type="entry name" value="PheT/TilS domain"/>
    <property type="match status" value="1"/>
</dbReference>
<dbReference type="Pfam" id="PF03483">
    <property type="entry name" value="B3_4"/>
    <property type="match status" value="1"/>
</dbReference>
<dbReference type="Gene3D" id="3.50.40.10">
    <property type="entry name" value="Phenylalanyl-trna Synthetase, Chain B, domain 3"/>
    <property type="match status" value="1"/>
</dbReference>
<dbReference type="GO" id="GO:0003723">
    <property type="term" value="F:RNA binding"/>
    <property type="evidence" value="ECO:0007669"/>
    <property type="project" value="InterPro"/>
</dbReference>
<dbReference type="InterPro" id="IPR020825">
    <property type="entry name" value="Phe-tRNA_synthase-like_B3/B4"/>
</dbReference>
<accession>U4QWP6</accession>
<reference evidence="2 3" key="1">
    <citation type="journal article" date="2013" name="Genome Announc.">
        <title>Draft Genome Sequence of the Cellulolytic Bacterium Clostridium papyrosolvens C7 (ATCC 700395).</title>
        <authorList>
            <person name="Zepeda V."/>
            <person name="Dassa B."/>
            <person name="Borovok I."/>
            <person name="Lamed R."/>
            <person name="Bayer E.A."/>
            <person name="Cate J.H."/>
        </authorList>
    </citation>
    <scope>NUCLEOTIDE SEQUENCE [LARGE SCALE GENOMIC DNA]</scope>
    <source>
        <strain evidence="2 3">C7</strain>
    </source>
</reference>
<feature type="domain" description="B3/B4 tRNA-binding" evidence="1">
    <location>
        <begin position="64"/>
        <end position="221"/>
    </location>
</feature>
<proteinExistence type="predicted"/>
<comment type="caution">
    <text evidence="2">The sequence shown here is derived from an EMBL/GenBank/DDBJ whole genome shotgun (WGS) entry which is preliminary data.</text>
</comment>
<dbReference type="SMART" id="SM00873">
    <property type="entry name" value="B3_4"/>
    <property type="match status" value="1"/>
</dbReference>
<dbReference type="PANTHER" id="PTHR39209:SF2">
    <property type="entry name" value="CYTOPLASMIC PROTEIN"/>
    <property type="match status" value="1"/>
</dbReference>
<dbReference type="Proteomes" id="UP000016860">
    <property type="component" value="Unassembled WGS sequence"/>
</dbReference>
<dbReference type="PANTHER" id="PTHR39209">
    <property type="match status" value="1"/>
</dbReference>
<dbReference type="STRING" id="1330534.L323_19545"/>
<dbReference type="InterPro" id="IPR005146">
    <property type="entry name" value="B3/B4_tRNA-bd"/>
</dbReference>